<feature type="region of interest" description="Disordered" evidence="1">
    <location>
        <begin position="401"/>
        <end position="420"/>
    </location>
</feature>
<gene>
    <name evidence="2" type="ORF">EVOR1521_LOCUS9780</name>
</gene>
<comment type="caution">
    <text evidence="2">The sequence shown here is derived from an EMBL/GenBank/DDBJ whole genome shotgun (WGS) entry which is preliminary data.</text>
</comment>
<dbReference type="EMBL" id="CAUJNA010000898">
    <property type="protein sequence ID" value="CAJ1382402.1"/>
    <property type="molecule type" value="Genomic_DNA"/>
</dbReference>
<proteinExistence type="predicted"/>
<accession>A0AA36I804</accession>
<name>A0AA36I804_9DINO</name>
<reference evidence="2" key="1">
    <citation type="submission" date="2023-08" db="EMBL/GenBank/DDBJ databases">
        <authorList>
            <person name="Chen Y."/>
            <person name="Shah S."/>
            <person name="Dougan E. K."/>
            <person name="Thang M."/>
            <person name="Chan C."/>
        </authorList>
    </citation>
    <scope>NUCLEOTIDE SEQUENCE</scope>
</reference>
<evidence type="ECO:0000313" key="3">
    <source>
        <dbReference type="Proteomes" id="UP001178507"/>
    </source>
</evidence>
<keyword evidence="3" id="KW-1185">Reference proteome</keyword>
<dbReference type="Proteomes" id="UP001178507">
    <property type="component" value="Unassembled WGS sequence"/>
</dbReference>
<dbReference type="AlphaFoldDB" id="A0AA36I804"/>
<sequence>MVHLARAQSAGAWCSFLEEHKAVPYEFGAKTQSDPHAGFKDVYFGANEPWGETLHDIFTLIAHKFTQVEHYVSVVGSMNALNFLTAIRPKQIHFFDLNPAAVSWGKLLVELVRASASPQDFVSRLFARDLQGFEEGQVLSPASQEAFLQLPPSEAIRSETLAKLSEESQDVYRQVAEQVEGHKHDLNTGGLESGSFAGLFPAWDRAFAGPLTKSGLGPRMGARRSFLYGEGFLRSQWTFDQVKQVLEETPISWTSGVDFPHAFPADLLPKGSMRGATLLYAMDMWSGPSHHAARWPADRIRAWQEEAGDGGLVVVQSKGDRAELVQKLVPASGGRSFWQSWSDWRSADFLPAAICKGFDQSQCRAAAGQPPSAQHMVEQALGGGTRPQLTTEEEKAFRELSGPPAWERPEEAPAPAPLLSALGPGLAPDCRWQRGRALRRFL</sequence>
<evidence type="ECO:0000313" key="2">
    <source>
        <dbReference type="EMBL" id="CAJ1382402.1"/>
    </source>
</evidence>
<protein>
    <submittedName>
        <fullName evidence="2">Uncharacterized protein</fullName>
    </submittedName>
</protein>
<evidence type="ECO:0000256" key="1">
    <source>
        <dbReference type="SAM" id="MobiDB-lite"/>
    </source>
</evidence>
<organism evidence="2 3">
    <name type="scientific">Effrenium voratum</name>
    <dbReference type="NCBI Taxonomy" id="2562239"/>
    <lineage>
        <taxon>Eukaryota</taxon>
        <taxon>Sar</taxon>
        <taxon>Alveolata</taxon>
        <taxon>Dinophyceae</taxon>
        <taxon>Suessiales</taxon>
        <taxon>Symbiodiniaceae</taxon>
        <taxon>Effrenium</taxon>
    </lineage>
</organism>